<protein>
    <submittedName>
        <fullName evidence="8">LLM class flavin-dependent oxidoreductase</fullName>
        <ecNumber evidence="8">1.-.-.-</ecNumber>
    </submittedName>
</protein>
<reference evidence="8 9" key="1">
    <citation type="submission" date="2024-04" db="EMBL/GenBank/DDBJ databases">
        <title>Bacillus oryzaecorticis sp. nov., a moderately halophilic bacterium isolated from rice husks.</title>
        <authorList>
            <person name="Zhu H.-S."/>
        </authorList>
    </citation>
    <scope>NUCLEOTIDE SEQUENCE [LARGE SCALE GENOMIC DNA]</scope>
    <source>
        <strain evidence="8 9">ZC255</strain>
    </source>
</reference>
<keyword evidence="3 8" id="KW-0560">Oxidoreductase</keyword>
<dbReference type="Pfam" id="PF00296">
    <property type="entry name" value="Bac_luciferase"/>
    <property type="match status" value="1"/>
</dbReference>
<dbReference type="EC" id="1.-.-.-" evidence="8"/>
<dbReference type="SUPFAM" id="SSF51679">
    <property type="entry name" value="Bacterial luciferase-like"/>
    <property type="match status" value="1"/>
</dbReference>
<evidence type="ECO:0000256" key="6">
    <source>
        <dbReference type="SAM" id="MobiDB-lite"/>
    </source>
</evidence>
<sequence>MKKQIHLNGFIQNSPSPHSTGLWKHEKDQGTSHNNLAYWIEAAKTLERGKFDAMFIADVLGTYSVYENSHDAAVRGAVQLPAHDPLIPISAMAAATEHLGFAPTISTTYAQPYSLARQLSTLDHLTGGRVAWNVVTSYLESEAVNLGLTGRLSKELRYNRADEFLQVVYKLWEHSWENDAVVYDQENDTFADPERVHSINHEGEFFSVPGPHLVEPSPQRTPVLFQAGSSPKGRDFAAKHAEAVFTKNHSLDGLKLYTSDIRRRAGEQGRNPAELLIFPMILPIIGSTEEEAYAKYEELTNHVSYEGTASLLSGHTGIDFSQFDPDQYIEDIETDAMQGNLDMYGKDPNKKWTLREAIKNHGLGNGTVKFIGTPEQIADEIERWAIEGDADGFNIAQAYSPGTFTEFVDHVVPELQKRGIYRTEYEGSTLRENMFGRGRKHLPDHHPAKKLAPVHL</sequence>
<dbReference type="InterPro" id="IPR051260">
    <property type="entry name" value="Diverse_substr_monoxygenases"/>
</dbReference>
<dbReference type="InterPro" id="IPR011251">
    <property type="entry name" value="Luciferase-like_dom"/>
</dbReference>
<dbReference type="PANTHER" id="PTHR30011">
    <property type="entry name" value="ALKANESULFONATE MONOOXYGENASE-RELATED"/>
    <property type="match status" value="1"/>
</dbReference>
<dbReference type="NCBIfam" id="TIGR03860">
    <property type="entry name" value="FMN_nitrolo"/>
    <property type="match status" value="1"/>
</dbReference>
<evidence type="ECO:0000256" key="5">
    <source>
        <dbReference type="ARBA" id="ARBA00033748"/>
    </source>
</evidence>
<dbReference type="Proteomes" id="UP001389717">
    <property type="component" value="Unassembled WGS sequence"/>
</dbReference>
<name>A0ABU9KBI8_9BACI</name>
<feature type="region of interest" description="Disordered" evidence="6">
    <location>
        <begin position="436"/>
        <end position="456"/>
    </location>
</feature>
<keyword evidence="1" id="KW-0285">Flavoprotein</keyword>
<evidence type="ECO:0000259" key="7">
    <source>
        <dbReference type="Pfam" id="PF00296"/>
    </source>
</evidence>
<dbReference type="InterPro" id="IPR036661">
    <property type="entry name" value="Luciferase-like_sf"/>
</dbReference>
<evidence type="ECO:0000256" key="2">
    <source>
        <dbReference type="ARBA" id="ARBA00022643"/>
    </source>
</evidence>
<comment type="caution">
    <text evidence="8">The sequence shown here is derived from an EMBL/GenBank/DDBJ whole genome shotgun (WGS) entry which is preliminary data.</text>
</comment>
<dbReference type="InterPro" id="IPR016215">
    <property type="entry name" value="NTA_MOA"/>
</dbReference>
<dbReference type="EMBL" id="JBBYAF010000028">
    <property type="protein sequence ID" value="MEL3973464.1"/>
    <property type="molecule type" value="Genomic_DNA"/>
</dbReference>
<evidence type="ECO:0000313" key="9">
    <source>
        <dbReference type="Proteomes" id="UP001389717"/>
    </source>
</evidence>
<keyword evidence="2" id="KW-0288">FMN</keyword>
<dbReference type="RefSeq" id="WP_341984958.1">
    <property type="nucleotide sequence ID" value="NZ_JBBYAF010000028.1"/>
</dbReference>
<evidence type="ECO:0000256" key="4">
    <source>
        <dbReference type="ARBA" id="ARBA00023033"/>
    </source>
</evidence>
<dbReference type="CDD" id="cd01095">
    <property type="entry name" value="Nitrilotriacetate_monoxgenase"/>
    <property type="match status" value="1"/>
</dbReference>
<keyword evidence="4" id="KW-0503">Monooxygenase</keyword>
<dbReference type="PANTHER" id="PTHR30011:SF16">
    <property type="entry name" value="C2H2 FINGER DOMAIN TRANSCRIPTION FACTOR (EUROFUNG)-RELATED"/>
    <property type="match status" value="1"/>
</dbReference>
<organism evidence="8 9">
    <name type="scientific">Rossellomorea oryzaecorticis</name>
    <dbReference type="NCBI Taxonomy" id="1396505"/>
    <lineage>
        <taxon>Bacteria</taxon>
        <taxon>Bacillati</taxon>
        <taxon>Bacillota</taxon>
        <taxon>Bacilli</taxon>
        <taxon>Bacillales</taxon>
        <taxon>Bacillaceae</taxon>
        <taxon>Rossellomorea</taxon>
    </lineage>
</organism>
<dbReference type="PIRSF" id="PIRSF000337">
    <property type="entry name" value="NTA_MOA"/>
    <property type="match status" value="1"/>
</dbReference>
<feature type="compositionally biased region" description="Basic residues" evidence="6">
    <location>
        <begin position="437"/>
        <end position="449"/>
    </location>
</feature>
<feature type="domain" description="Luciferase-like" evidence="7">
    <location>
        <begin position="23"/>
        <end position="384"/>
    </location>
</feature>
<evidence type="ECO:0000256" key="1">
    <source>
        <dbReference type="ARBA" id="ARBA00022630"/>
    </source>
</evidence>
<evidence type="ECO:0000256" key="3">
    <source>
        <dbReference type="ARBA" id="ARBA00023002"/>
    </source>
</evidence>
<proteinExistence type="inferred from homology"/>
<evidence type="ECO:0000313" key="8">
    <source>
        <dbReference type="EMBL" id="MEL3973464.1"/>
    </source>
</evidence>
<accession>A0ABU9KBI8</accession>
<keyword evidence="9" id="KW-1185">Reference proteome</keyword>
<dbReference type="GO" id="GO:0016491">
    <property type="term" value="F:oxidoreductase activity"/>
    <property type="evidence" value="ECO:0007669"/>
    <property type="project" value="UniProtKB-KW"/>
</dbReference>
<gene>
    <name evidence="8" type="ORF">AAEO50_14335</name>
</gene>
<dbReference type="Gene3D" id="3.20.20.30">
    <property type="entry name" value="Luciferase-like domain"/>
    <property type="match status" value="1"/>
</dbReference>
<comment type="similarity">
    <text evidence="5">Belongs to the NtaA/SnaA/DszA monooxygenase family.</text>
</comment>